<evidence type="ECO:0000256" key="5">
    <source>
        <dbReference type="ARBA" id="ARBA00022707"/>
    </source>
</evidence>
<dbReference type="GO" id="GO:0039624">
    <property type="term" value="C:viral outer capsid"/>
    <property type="evidence" value="ECO:0007669"/>
    <property type="project" value="UniProtKB-KW"/>
</dbReference>
<sequence>MGTASSLVQNFNIYGNGNVFRPTADQVSTAVPTLSLQPGVLNPGGLAWRRINPDVDPTAPGALIQMTTDDIPTASLTCTENASGLVPVNAMYMMLKKEELVVVTDHAIDQMHKLEYAMELSRAYLNEKSILPQSTSFDSYVIRVDCYVGASALQAARNFVRGAPLITRSRMVAYMTAIQNAFEILSDWESDIREAMNLIPSTTPYGATTCDMQSVIKFLDENLPENSLVRLYPQQAADSIARRNGGIRWKDEVTGDVPSLATNTVAAATLGVINNTVPLGEKSDVTSEAMSLVTVVKPDLVTSMRPVSSSVFATTVSPKTYNIRAQPVMEALWLRTAAAGVDMVVGWWSEEHAATHYTVIRPGTKVINLQQTGSMLITVDLVDKDYRTVHFNPDGQTVILLLLQSKIPFEQLTSPTELIGVAQVASVVLSASDSSTEGSAIINNTNLSYLFEREILRGPDTEVNTYLLCGFRTDSQPTKENMPWYDAWDAKTTLTPLTTGEVTLNGAAVPFVTPMSLIGAYTPEAMQGALPNDAGILLAERAMNLAEAIKLEDDSMADEASPFSAPIQGVLAIQQHEPGEGVKAWLGPFDILRKAARAIQVFLGNPKSVLMQGVPVVSDPNVWIAMVQGIRDGIRNKSLSVGVRTALDNLNAVQSVRTWKSDFLTKVEKYYPPSNE</sequence>
<evidence type="ECO:0000256" key="3">
    <source>
        <dbReference type="ARBA" id="ARBA00022595"/>
    </source>
</evidence>
<keyword evidence="5" id="KW-0519">Myristate</keyword>
<dbReference type="EMBL" id="KU198616">
    <property type="protein sequence ID" value="AMU04186.1"/>
    <property type="molecule type" value="Genomic_RNA"/>
</dbReference>
<evidence type="ECO:0000313" key="11">
    <source>
        <dbReference type="EMBL" id="AMU04186.1"/>
    </source>
</evidence>
<dbReference type="InterPro" id="IPR015962">
    <property type="entry name" value="Mu1_membr_pen_domII"/>
</dbReference>
<name>A0A3G1DHM6_9REOV</name>
<evidence type="ECO:0000256" key="1">
    <source>
        <dbReference type="ARBA" id="ARBA00004328"/>
    </source>
</evidence>
<keyword evidence="9" id="KW-0449">Lipoprotein</keyword>
<comment type="subcellular location">
    <subcellularLocation>
        <location evidence="1">Virion</location>
    </subcellularLocation>
</comment>
<keyword evidence="8" id="KW-0325">Glycoprotein</keyword>
<evidence type="ECO:0000256" key="6">
    <source>
        <dbReference type="ARBA" id="ARBA00022770"/>
    </source>
</evidence>
<evidence type="ECO:0000256" key="8">
    <source>
        <dbReference type="ARBA" id="ARBA00023180"/>
    </source>
</evidence>
<organism evidence="11">
    <name type="scientific">Mahlapitsi orthoreovirus</name>
    <dbReference type="NCBI Taxonomy" id="2170064"/>
    <lineage>
        <taxon>Viruses</taxon>
        <taxon>Riboviria</taxon>
        <taxon>Orthornavirae</taxon>
        <taxon>Duplornaviricota</taxon>
        <taxon>Resentoviricetes</taxon>
        <taxon>Reovirales</taxon>
        <taxon>Spinareoviridae</taxon>
        <taxon>Orthoreovirus</taxon>
        <taxon>Orthoreovirus mahlapitsiense</taxon>
    </lineage>
</organism>
<evidence type="ECO:0000256" key="7">
    <source>
        <dbReference type="ARBA" id="ARBA00022844"/>
    </source>
</evidence>
<dbReference type="InterPro" id="IPR009113">
    <property type="entry name" value="Mu1/VP4"/>
</dbReference>
<dbReference type="InterPro" id="IPR036256">
    <property type="entry name" value="Mu1/VP4_sf"/>
</dbReference>
<proteinExistence type="predicted"/>
<dbReference type="Gene3D" id="2.60.120.420">
    <property type="entry name" value="Membrane penetration protein mu1, Chain B, domain 4"/>
    <property type="match status" value="1"/>
</dbReference>
<keyword evidence="7" id="KW-0946">Virion</keyword>
<dbReference type="Gene3D" id="1.10.2040.10">
    <property type="entry name" value="Protein mu-1, chain B, domain 2"/>
    <property type="match status" value="1"/>
</dbReference>
<keyword evidence="4" id="KW-1173">Viral penetration via permeabilization of host membrane</keyword>
<dbReference type="SUPFAM" id="SSF69908">
    <property type="entry name" value="Membrane penetration protein mu1"/>
    <property type="match status" value="1"/>
</dbReference>
<dbReference type="Gene3D" id="3.90.1370.10">
    <property type="entry name" value="Protein mu-1, chain B, domain 1"/>
    <property type="match status" value="1"/>
</dbReference>
<evidence type="ECO:0000256" key="10">
    <source>
        <dbReference type="ARBA" id="ARBA00023296"/>
    </source>
</evidence>
<dbReference type="InterPro" id="IPR015961">
    <property type="entry name" value="Mu1_membr_pen_domI"/>
</dbReference>
<evidence type="ECO:0000256" key="4">
    <source>
        <dbReference type="ARBA" id="ARBA00022648"/>
    </source>
</evidence>
<evidence type="ECO:0000256" key="9">
    <source>
        <dbReference type="ARBA" id="ARBA00023288"/>
    </source>
</evidence>
<dbReference type="Gene3D" id="1.10.2050.10">
    <property type="entry name" value="Protein mu-1, chain B, domain 3"/>
    <property type="match status" value="1"/>
</dbReference>
<dbReference type="InterPro" id="IPR044937">
    <property type="entry name" value="Mu1_membr_pen_domIII"/>
</dbReference>
<keyword evidence="3" id="KW-1162">Viral penetration into host cytoplasm</keyword>
<dbReference type="Pfam" id="PF05993">
    <property type="entry name" value="Reovirus_M2"/>
    <property type="match status" value="1"/>
</dbReference>
<dbReference type="InterPro" id="IPR015960">
    <property type="entry name" value="Mu1_membr_pen_domIV"/>
</dbReference>
<dbReference type="GO" id="GO:0140267">
    <property type="term" value="P:symbiont entry into host cell via permeabilization of host membrane"/>
    <property type="evidence" value="ECO:0007669"/>
    <property type="project" value="UniProtKB-KW"/>
</dbReference>
<reference evidence="11" key="1">
    <citation type="journal article" date="2016" name="Viruses">
        <title>Isolation of a Novel Fusogenic Orthoreovirus from Eucampsipoda africana Bat Flies in South Africa.</title>
        <authorList>
            <person name="Jansen van Vuren P."/>
            <person name="Wiley M."/>
            <person name="Palacios G."/>
            <person name="Storm N."/>
            <person name="McCulloch S."/>
            <person name="Markotter W."/>
            <person name="Birkhead M."/>
            <person name="Kemp A."/>
            <person name="Paweska J.T."/>
        </authorList>
    </citation>
    <scope>NUCLEOTIDE SEQUENCE</scope>
    <source>
        <strain evidence="11">0624</strain>
    </source>
</reference>
<accession>A0A3G1DHM6</accession>
<evidence type="ECO:0000256" key="2">
    <source>
        <dbReference type="ARBA" id="ARBA00022561"/>
    </source>
</evidence>
<dbReference type="GO" id="GO:0046812">
    <property type="term" value="F:host cell surface binding"/>
    <property type="evidence" value="ECO:0007669"/>
    <property type="project" value="InterPro"/>
</dbReference>
<keyword evidence="2" id="KW-0167">Capsid protein</keyword>
<keyword evidence="10" id="KW-1160">Virus entry into host cell</keyword>
<keyword evidence="6" id="KW-1152">Outer capsid protein</keyword>
<protein>
    <submittedName>
        <fullName evidence="11">Mu B</fullName>
    </submittedName>
</protein>